<keyword evidence="2" id="KW-1185">Reference proteome</keyword>
<feature type="compositionally biased region" description="Basic and acidic residues" evidence="1">
    <location>
        <begin position="1"/>
        <end position="27"/>
    </location>
</feature>
<dbReference type="AlphaFoldDB" id="A0A915Q4S3"/>
<dbReference type="WBParaSite" id="sdigi.contig59.g3209.t1">
    <property type="protein sequence ID" value="sdigi.contig59.g3209.t1"/>
    <property type="gene ID" value="sdigi.contig59.g3209"/>
</dbReference>
<name>A0A915Q4S3_9BILA</name>
<evidence type="ECO:0000256" key="1">
    <source>
        <dbReference type="SAM" id="MobiDB-lite"/>
    </source>
</evidence>
<feature type="region of interest" description="Disordered" evidence="1">
    <location>
        <begin position="1"/>
        <end position="49"/>
    </location>
</feature>
<organism evidence="2 3">
    <name type="scientific">Setaria digitata</name>
    <dbReference type="NCBI Taxonomy" id="48799"/>
    <lineage>
        <taxon>Eukaryota</taxon>
        <taxon>Metazoa</taxon>
        <taxon>Ecdysozoa</taxon>
        <taxon>Nematoda</taxon>
        <taxon>Chromadorea</taxon>
        <taxon>Rhabditida</taxon>
        <taxon>Spirurina</taxon>
        <taxon>Spiruromorpha</taxon>
        <taxon>Filarioidea</taxon>
        <taxon>Setariidae</taxon>
        <taxon>Setaria</taxon>
    </lineage>
</organism>
<proteinExistence type="predicted"/>
<dbReference type="Proteomes" id="UP000887581">
    <property type="component" value="Unplaced"/>
</dbReference>
<reference evidence="3" key="1">
    <citation type="submission" date="2022-11" db="UniProtKB">
        <authorList>
            <consortium name="WormBaseParasite"/>
        </authorList>
    </citation>
    <scope>IDENTIFICATION</scope>
</reference>
<evidence type="ECO:0000313" key="2">
    <source>
        <dbReference type="Proteomes" id="UP000887581"/>
    </source>
</evidence>
<accession>A0A915Q4S3</accession>
<sequence length="66" mass="7501">MFRLSEVKQQEHELEGKRVGKQREVGSLRHQIPSDLPVAKQENTSHKVAASAANQQIRCVHTLQKN</sequence>
<evidence type="ECO:0000313" key="3">
    <source>
        <dbReference type="WBParaSite" id="sdigi.contig59.g3209.t1"/>
    </source>
</evidence>
<protein>
    <submittedName>
        <fullName evidence="3">Uncharacterized protein</fullName>
    </submittedName>
</protein>